<comment type="catalytic activity">
    <reaction evidence="16">
        <text>L-seryl-[protein] + ATP = O-phospho-L-seryl-[protein] + ADP + H(+)</text>
        <dbReference type="Rhea" id="RHEA:17989"/>
        <dbReference type="Rhea" id="RHEA-COMP:9863"/>
        <dbReference type="Rhea" id="RHEA-COMP:11604"/>
        <dbReference type="ChEBI" id="CHEBI:15378"/>
        <dbReference type="ChEBI" id="CHEBI:29999"/>
        <dbReference type="ChEBI" id="CHEBI:30616"/>
        <dbReference type="ChEBI" id="CHEBI:83421"/>
        <dbReference type="ChEBI" id="CHEBI:456216"/>
        <dbReference type="EC" id="2.7.11.21"/>
    </reaction>
</comment>
<sequence>MSLSLFSEKIEDYEVHNLLGKGGFATVYHATCLKSGVECAIKMIDKKLMQSTGMVYRVKQEVTIHSRLKHPSILELYTFFEDVNFVYLVLELCHNGELQQYLKKNNEVLSEPEASHIMKQIVEGIQYLHSHNILHRDMSLSNLLLTRNMQVKIADFGLATQLTRPDEKHLTLCGTPNFISPEVASRNLHGLEADVWGLGCLLYTLLVGTPPFEDHAVRSTLNRVVSANYTLPNFLSSEVRDLINSLLQKNPKDRIKLDLILEHPFIKRYESISHSSSSRFTQDSGIHTMSSRRDSAFSDSALQKSCPSNMILRYNQSDCSPYTRQLSDCTNPSIDHHRGYSPCHAPPTPLPSACSGSWCKSKQLSDFLPTNCTGNLHSCCDNCTSLHARTNVNAIQSSTSACSLRNPKLCNCETAEDYCKEKIKLLKEHPPDNVAKTNPKPKQKHFSKLCSARLFPTRHQTKNTILSILEFGEVTVEFLKIYGSKRKELVREVIRISTDGSTIYVYEPEGGKVAPSEKPPPLPKDGSYHAFDFENLPEIHWKKYMYASQFVDLVKAKTPKVTYYSDKAKCFLMENLSDFEVMFYNGGKVIQLTTEGVTTVTISDEFGFTRKVQMVSECNHLPKSLYELWISSQESRNHCLQIENAVKLLPGENFPLIVGRRPLSNPSNKENKLPVMPSFTVSMASSTGQSNITNSSHIKGKQISVAGVGVATQLMDGRIYVQCFDGEQLWLDEKHKISYKYTDGRVVNYTDSDSIPDKVLAKLKEIQKKKMNSRSKRLLELKRALNSRERETSTNSVLNVSPVEDFQTDEDSDYCATS</sequence>
<organism evidence="22 23">
    <name type="scientific">Aquatica leii</name>
    <dbReference type="NCBI Taxonomy" id="1421715"/>
    <lineage>
        <taxon>Eukaryota</taxon>
        <taxon>Metazoa</taxon>
        <taxon>Ecdysozoa</taxon>
        <taxon>Arthropoda</taxon>
        <taxon>Hexapoda</taxon>
        <taxon>Insecta</taxon>
        <taxon>Pterygota</taxon>
        <taxon>Neoptera</taxon>
        <taxon>Endopterygota</taxon>
        <taxon>Coleoptera</taxon>
        <taxon>Polyphaga</taxon>
        <taxon>Elateriformia</taxon>
        <taxon>Elateroidea</taxon>
        <taxon>Lampyridae</taxon>
        <taxon>Luciolinae</taxon>
        <taxon>Aquatica</taxon>
    </lineage>
</organism>
<evidence type="ECO:0000256" key="3">
    <source>
        <dbReference type="ARBA" id="ARBA00020245"/>
    </source>
</evidence>
<dbReference type="SUPFAM" id="SSF82615">
    <property type="entry name" value="Polo-box domain"/>
    <property type="match status" value="1"/>
</dbReference>
<evidence type="ECO:0000256" key="7">
    <source>
        <dbReference type="ARBA" id="ARBA00022741"/>
    </source>
</evidence>
<keyword evidence="10" id="KW-0832">Ubl conjugation</keyword>
<dbReference type="Pfam" id="PF18190">
    <property type="entry name" value="Plk4_PB1"/>
    <property type="match status" value="1"/>
</dbReference>
<dbReference type="Gene3D" id="1.10.510.10">
    <property type="entry name" value="Transferase(Phosphotransferase) domain 1"/>
    <property type="match status" value="1"/>
</dbReference>
<dbReference type="PROSITE" id="PS51984">
    <property type="entry name" value="CPB1"/>
    <property type="match status" value="1"/>
</dbReference>
<dbReference type="InterPro" id="IPR047108">
    <property type="entry name" value="Plk4-like_POLO_box_2_sf"/>
</dbReference>
<comment type="catalytic activity">
    <reaction evidence="15">
        <text>L-threonyl-[protein] + ATP = O-phospho-L-threonyl-[protein] + ADP + H(+)</text>
        <dbReference type="Rhea" id="RHEA:46608"/>
        <dbReference type="Rhea" id="RHEA-COMP:11060"/>
        <dbReference type="Rhea" id="RHEA-COMP:11605"/>
        <dbReference type="ChEBI" id="CHEBI:15378"/>
        <dbReference type="ChEBI" id="CHEBI:30013"/>
        <dbReference type="ChEBI" id="CHEBI:30616"/>
        <dbReference type="ChEBI" id="CHEBI:61977"/>
        <dbReference type="ChEBI" id="CHEBI:456216"/>
        <dbReference type="EC" id="2.7.11.21"/>
    </reaction>
</comment>
<evidence type="ECO:0000256" key="14">
    <source>
        <dbReference type="ARBA" id="ARBA00030924"/>
    </source>
</evidence>
<evidence type="ECO:0000256" key="13">
    <source>
        <dbReference type="ARBA" id="ARBA00030429"/>
    </source>
</evidence>
<protein>
    <recommendedName>
        <fullName evidence="3">Serine/threonine-protein kinase PLK4</fullName>
        <ecNumber evidence="2">2.7.11.21</ecNumber>
    </recommendedName>
    <alternativeName>
        <fullName evidence="12">Polo-like kinase 4</fullName>
    </alternativeName>
    <alternativeName>
        <fullName evidence="13 14">Serine/threonine-protein kinase SAK</fullName>
    </alternativeName>
</protein>
<dbReference type="GO" id="GO:0005814">
    <property type="term" value="C:centriole"/>
    <property type="evidence" value="ECO:0007669"/>
    <property type="project" value="UniProtKB-SubCell"/>
</dbReference>
<dbReference type="Pfam" id="PF18409">
    <property type="entry name" value="Plk4_PB2"/>
    <property type="match status" value="1"/>
</dbReference>
<evidence type="ECO:0000259" key="19">
    <source>
        <dbReference type="PROSITE" id="PS50011"/>
    </source>
</evidence>
<dbReference type="Gene3D" id="3.30.1120.120">
    <property type="match status" value="1"/>
</dbReference>
<feature type="domain" description="Cryptic POLO box 1 (CPB1)" evidence="20">
    <location>
        <begin position="441"/>
        <end position="557"/>
    </location>
</feature>
<dbReference type="Gene3D" id="2.40.50.930">
    <property type="match status" value="1"/>
</dbReference>
<dbReference type="GO" id="GO:0004674">
    <property type="term" value="F:protein serine/threonine kinase activity"/>
    <property type="evidence" value="ECO:0007669"/>
    <property type="project" value="UniProtKB-KW"/>
</dbReference>
<dbReference type="PROSITE" id="PS00109">
    <property type="entry name" value="PROTEIN_KINASE_TYR"/>
    <property type="match status" value="1"/>
</dbReference>
<evidence type="ECO:0000256" key="4">
    <source>
        <dbReference type="ARBA" id="ARBA00022490"/>
    </source>
</evidence>
<dbReference type="InterPro" id="IPR017441">
    <property type="entry name" value="Protein_kinase_ATP_BS"/>
</dbReference>
<gene>
    <name evidence="22" type="ORF">RN001_005134</name>
</gene>
<dbReference type="InterPro" id="IPR008266">
    <property type="entry name" value="Tyr_kinase_AS"/>
</dbReference>
<feature type="domain" description="Cryptic POLO box 2 (CPB2)" evidence="21">
    <location>
        <begin position="558"/>
        <end position="668"/>
    </location>
</feature>
<comment type="subcellular location">
    <subcellularLocation>
        <location evidence="1">Cytoplasm</location>
        <location evidence="1">Cytoskeleton</location>
        <location evidence="1">Microtubule organizing center</location>
        <location evidence="1">Centrosome</location>
        <location evidence="1">Centriole</location>
    </subcellularLocation>
</comment>
<dbReference type="EC" id="2.7.11.21" evidence="2"/>
<evidence type="ECO:0000256" key="2">
    <source>
        <dbReference type="ARBA" id="ARBA00012424"/>
    </source>
</evidence>
<dbReference type="InterPro" id="IPR000719">
    <property type="entry name" value="Prot_kinase_dom"/>
</dbReference>
<dbReference type="InterPro" id="IPR033698">
    <property type="entry name" value="POLO_box_Plk4_2"/>
</dbReference>
<dbReference type="FunFam" id="1.10.510.10:FF:000576">
    <property type="entry name" value="Serine/threonine-protein kinase PLK4"/>
    <property type="match status" value="1"/>
</dbReference>
<keyword evidence="5" id="KW-0723">Serine/threonine-protein kinase</keyword>
<dbReference type="InterPro" id="IPR011009">
    <property type="entry name" value="Kinase-like_dom_sf"/>
</dbReference>
<evidence type="ECO:0000256" key="11">
    <source>
        <dbReference type="ARBA" id="ARBA00023212"/>
    </source>
</evidence>
<keyword evidence="6" id="KW-0808">Transferase</keyword>
<dbReference type="InterPro" id="IPR033699">
    <property type="entry name" value="POLO_box_Plk4_1"/>
</dbReference>
<keyword evidence="11" id="KW-0206">Cytoskeleton</keyword>
<evidence type="ECO:0000256" key="6">
    <source>
        <dbReference type="ARBA" id="ARBA00022679"/>
    </source>
</evidence>
<accession>A0AAN7P670</accession>
<dbReference type="PROSITE" id="PS00107">
    <property type="entry name" value="PROTEIN_KINASE_ATP"/>
    <property type="match status" value="1"/>
</dbReference>
<dbReference type="InterPro" id="IPR046437">
    <property type="entry name" value="Ser_Thr-PK_POLO_box_1_sf"/>
</dbReference>
<dbReference type="GO" id="GO:0005634">
    <property type="term" value="C:nucleus"/>
    <property type="evidence" value="ECO:0007669"/>
    <property type="project" value="TreeGrafter"/>
</dbReference>
<dbReference type="PANTHER" id="PTHR24345:SF91">
    <property type="entry name" value="SERINE_THREONINE-PROTEIN KINASE PLK4"/>
    <property type="match status" value="1"/>
</dbReference>
<name>A0AAN7P670_9COLE</name>
<dbReference type="PROSITE" id="PS51985">
    <property type="entry name" value="CPB2"/>
    <property type="match status" value="1"/>
</dbReference>
<dbReference type="EMBL" id="JARPUR010000002">
    <property type="protein sequence ID" value="KAK4881815.1"/>
    <property type="molecule type" value="Genomic_DNA"/>
</dbReference>
<dbReference type="AlphaFoldDB" id="A0AAN7P670"/>
<dbReference type="CDD" id="cd13114">
    <property type="entry name" value="POLO_box_Plk4_1"/>
    <property type="match status" value="1"/>
</dbReference>
<evidence type="ECO:0000256" key="5">
    <source>
        <dbReference type="ARBA" id="ARBA00022527"/>
    </source>
</evidence>
<evidence type="ECO:0000256" key="8">
    <source>
        <dbReference type="ARBA" id="ARBA00022777"/>
    </source>
</evidence>
<keyword evidence="8" id="KW-0418">Kinase</keyword>
<dbReference type="PROSITE" id="PS50011">
    <property type="entry name" value="PROTEIN_KINASE_DOM"/>
    <property type="match status" value="1"/>
</dbReference>
<feature type="domain" description="Protein kinase" evidence="19">
    <location>
        <begin position="13"/>
        <end position="266"/>
    </location>
</feature>
<reference evidence="23" key="1">
    <citation type="submission" date="2023-01" db="EMBL/GenBank/DDBJ databases">
        <title>Key to firefly adult light organ development and bioluminescence: homeobox transcription factors regulate luciferase expression and transportation to peroxisome.</title>
        <authorList>
            <person name="Fu X."/>
        </authorList>
    </citation>
    <scope>NUCLEOTIDE SEQUENCE [LARGE SCALE GENOMIC DNA]</scope>
</reference>
<keyword evidence="4" id="KW-0963">Cytoplasm</keyword>
<feature type="binding site" evidence="17">
    <location>
        <position position="42"/>
    </location>
    <ligand>
        <name>ATP</name>
        <dbReference type="ChEBI" id="CHEBI:30616"/>
    </ligand>
</feature>
<dbReference type="PANTHER" id="PTHR24345">
    <property type="entry name" value="SERINE/THREONINE-PROTEIN KINASE PLK"/>
    <property type="match status" value="1"/>
</dbReference>
<evidence type="ECO:0000259" key="20">
    <source>
        <dbReference type="PROSITE" id="PS51984"/>
    </source>
</evidence>
<keyword evidence="23" id="KW-1185">Reference proteome</keyword>
<feature type="region of interest" description="Disordered" evidence="18">
    <location>
        <begin position="787"/>
        <end position="818"/>
    </location>
</feature>
<evidence type="ECO:0000256" key="9">
    <source>
        <dbReference type="ARBA" id="ARBA00022840"/>
    </source>
</evidence>
<dbReference type="SUPFAM" id="SSF56112">
    <property type="entry name" value="Protein kinase-like (PK-like)"/>
    <property type="match status" value="1"/>
</dbReference>
<dbReference type="Proteomes" id="UP001353858">
    <property type="component" value="Unassembled WGS sequence"/>
</dbReference>
<proteinExistence type="predicted"/>
<evidence type="ECO:0000256" key="10">
    <source>
        <dbReference type="ARBA" id="ARBA00022843"/>
    </source>
</evidence>
<evidence type="ECO:0000256" key="16">
    <source>
        <dbReference type="ARBA" id="ARBA00048347"/>
    </source>
</evidence>
<evidence type="ECO:0000256" key="17">
    <source>
        <dbReference type="PROSITE-ProRule" id="PRU10141"/>
    </source>
</evidence>
<evidence type="ECO:0000256" key="12">
    <source>
        <dbReference type="ARBA" id="ARBA00030332"/>
    </source>
</evidence>
<comment type="caution">
    <text evidence="22">The sequence shown here is derived from an EMBL/GenBank/DDBJ whole genome shotgun (WGS) entry which is preliminary data.</text>
</comment>
<evidence type="ECO:0000256" key="1">
    <source>
        <dbReference type="ARBA" id="ARBA00004114"/>
    </source>
</evidence>
<evidence type="ECO:0000256" key="15">
    <source>
        <dbReference type="ARBA" id="ARBA00047802"/>
    </source>
</evidence>
<evidence type="ECO:0000313" key="22">
    <source>
        <dbReference type="EMBL" id="KAK4881815.1"/>
    </source>
</evidence>
<evidence type="ECO:0000256" key="18">
    <source>
        <dbReference type="SAM" id="MobiDB-lite"/>
    </source>
</evidence>
<dbReference type="GO" id="GO:0005524">
    <property type="term" value="F:ATP binding"/>
    <property type="evidence" value="ECO:0007669"/>
    <property type="project" value="UniProtKB-UniRule"/>
</dbReference>
<keyword evidence="7 17" id="KW-0547">Nucleotide-binding</keyword>
<evidence type="ECO:0000259" key="21">
    <source>
        <dbReference type="PROSITE" id="PS51985"/>
    </source>
</evidence>
<dbReference type="Pfam" id="PF00069">
    <property type="entry name" value="Pkinase"/>
    <property type="match status" value="1"/>
</dbReference>
<keyword evidence="9 17" id="KW-0067">ATP-binding</keyword>
<evidence type="ECO:0000313" key="23">
    <source>
        <dbReference type="Proteomes" id="UP001353858"/>
    </source>
</evidence>
<dbReference type="Gene3D" id="3.30.1120.130">
    <property type="match status" value="1"/>
</dbReference>
<feature type="compositionally biased region" description="Acidic residues" evidence="18">
    <location>
        <begin position="806"/>
        <end position="818"/>
    </location>
</feature>
<dbReference type="FunFam" id="3.30.200.20:FF:000042">
    <property type="entry name" value="Aurora kinase A"/>
    <property type="match status" value="1"/>
</dbReference>